<sequence length="64" mass="7362">MVTCVLLMPLIGLQGFINFVFKLIQLPLSCSHYLCIHKRTNMDNVTVKTKNKRSTEYLLIDFTG</sequence>
<proteinExistence type="predicted"/>
<dbReference type="KEGG" id="elux:BTN50_0919"/>
<protein>
    <submittedName>
        <fullName evidence="2">Mobile element protein</fullName>
    </submittedName>
</protein>
<evidence type="ECO:0000259" key="1">
    <source>
        <dbReference type="Pfam" id="PF13737"/>
    </source>
</evidence>
<dbReference type="EMBL" id="CP020660">
    <property type="protein sequence ID" value="ATF09426.1"/>
    <property type="molecule type" value="Genomic_DNA"/>
</dbReference>
<evidence type="ECO:0000313" key="3">
    <source>
        <dbReference type="Proteomes" id="UP000218160"/>
    </source>
</evidence>
<name>A0A291B8T4_9GAMM</name>
<dbReference type="AlphaFoldDB" id="A0A291B8T4"/>
<accession>A0A291B8T4</accession>
<gene>
    <name evidence="2" type="ORF">BTN50_0919</name>
</gene>
<dbReference type="Proteomes" id="UP000218160">
    <property type="component" value="Chromosome 1"/>
</dbReference>
<evidence type="ECO:0000313" key="2">
    <source>
        <dbReference type="EMBL" id="ATF09426.1"/>
    </source>
</evidence>
<dbReference type="Pfam" id="PF13737">
    <property type="entry name" value="DDE_Tnp_1_5"/>
    <property type="match status" value="1"/>
</dbReference>
<feature type="domain" description="Transposase DDE" evidence="1">
    <location>
        <begin position="1"/>
        <end position="64"/>
    </location>
</feature>
<keyword evidence="3" id="KW-1185">Reference proteome</keyword>
<dbReference type="InterPro" id="IPR025668">
    <property type="entry name" value="Tnp_DDE_dom"/>
</dbReference>
<reference evidence="3" key="1">
    <citation type="submission" date="2017-04" db="EMBL/GenBank/DDBJ databases">
        <title>Genome evolution of the luminous symbionts of deep sea anglerfish.</title>
        <authorList>
            <person name="Hendry T.A."/>
        </authorList>
    </citation>
    <scope>NUCLEOTIDE SEQUENCE [LARGE SCALE GENOMIC DNA]</scope>
</reference>
<organism evidence="2 3">
    <name type="scientific">Candidatus Enterovibrio altilux</name>
    <dbReference type="NCBI Taxonomy" id="1927128"/>
    <lineage>
        <taxon>Bacteria</taxon>
        <taxon>Pseudomonadati</taxon>
        <taxon>Pseudomonadota</taxon>
        <taxon>Gammaproteobacteria</taxon>
        <taxon>Vibrionales</taxon>
        <taxon>Vibrionaceae</taxon>
        <taxon>Enterovibrio</taxon>
    </lineage>
</organism>